<dbReference type="Proteomes" id="UP000652761">
    <property type="component" value="Unassembled WGS sequence"/>
</dbReference>
<organism evidence="1 2">
    <name type="scientific">Colocasia esculenta</name>
    <name type="common">Wild taro</name>
    <name type="synonym">Arum esculentum</name>
    <dbReference type="NCBI Taxonomy" id="4460"/>
    <lineage>
        <taxon>Eukaryota</taxon>
        <taxon>Viridiplantae</taxon>
        <taxon>Streptophyta</taxon>
        <taxon>Embryophyta</taxon>
        <taxon>Tracheophyta</taxon>
        <taxon>Spermatophyta</taxon>
        <taxon>Magnoliopsida</taxon>
        <taxon>Liliopsida</taxon>
        <taxon>Araceae</taxon>
        <taxon>Aroideae</taxon>
        <taxon>Colocasieae</taxon>
        <taxon>Colocasia</taxon>
    </lineage>
</organism>
<reference evidence="1" key="1">
    <citation type="submission" date="2017-07" db="EMBL/GenBank/DDBJ databases">
        <title>Taro Niue Genome Assembly and Annotation.</title>
        <authorList>
            <person name="Atibalentja N."/>
            <person name="Keating K."/>
            <person name="Fields C.J."/>
        </authorList>
    </citation>
    <scope>NUCLEOTIDE SEQUENCE</scope>
    <source>
        <strain evidence="1">Niue_2</strain>
        <tissue evidence="1">Leaf</tissue>
    </source>
</reference>
<protein>
    <submittedName>
        <fullName evidence="1">Uncharacterized protein</fullName>
    </submittedName>
</protein>
<evidence type="ECO:0000313" key="1">
    <source>
        <dbReference type="EMBL" id="MQM05327.1"/>
    </source>
</evidence>
<dbReference type="AlphaFoldDB" id="A0A843WD19"/>
<gene>
    <name evidence="1" type="ORF">Taro_038129</name>
</gene>
<keyword evidence="2" id="KW-1185">Reference proteome</keyword>
<evidence type="ECO:0000313" key="2">
    <source>
        <dbReference type="Proteomes" id="UP000652761"/>
    </source>
</evidence>
<dbReference type="EMBL" id="NMUH01003391">
    <property type="protein sequence ID" value="MQM05327.1"/>
    <property type="molecule type" value="Genomic_DNA"/>
</dbReference>
<comment type="caution">
    <text evidence="1">The sequence shown here is derived from an EMBL/GenBank/DDBJ whole genome shotgun (WGS) entry which is preliminary data.</text>
</comment>
<accession>A0A843WD19</accession>
<sequence>MLAGYSLAGPPSTIVEATVPGALGHHRCCPSRTPTAPSATIVVVQAGRRRDQPRPSTPPSSSSVFVHNLTTCLTAAIVVSTLQCHLRVHALAAAVLTCCCRARPSDLLDCGNRGCYVLLPLPPERLLPLVNKSSKFSLSPSHFPSPSLFFHRKSSPFVLPPSLCAKAEVQQLRKPALSSGMAGQRSLAEALLLVPQDQAAGRFVVEKGSAPGFLPEKVDEPRNAAPDEIHWVAEYHYAYLNLKKAPQLVELVDDRYEGANELSTRKGFTLIDEFPS</sequence>
<proteinExistence type="predicted"/>
<name>A0A843WD19_COLES</name>